<dbReference type="Proteomes" id="UP000184304">
    <property type="component" value="Unassembled WGS sequence"/>
</dbReference>
<dbReference type="InterPro" id="IPR016169">
    <property type="entry name" value="FAD-bd_PCMH_sub2"/>
</dbReference>
<dbReference type="InterPro" id="IPR016166">
    <property type="entry name" value="FAD-bd_PCMH"/>
</dbReference>
<dbReference type="InterPro" id="IPR036318">
    <property type="entry name" value="FAD-bd_PCMH-like_sf"/>
</dbReference>
<dbReference type="STRING" id="767770.A0A1L9N7Q5"/>
<dbReference type="InterPro" id="IPR012951">
    <property type="entry name" value="BBE"/>
</dbReference>
<reference evidence="7" key="1">
    <citation type="journal article" date="2017" name="Genome Biol.">
        <title>Comparative genomics reveals high biological diversity and specific adaptations in the industrially and medically important fungal genus Aspergillus.</title>
        <authorList>
            <person name="de Vries R.P."/>
            <person name="Riley R."/>
            <person name="Wiebenga A."/>
            <person name="Aguilar-Osorio G."/>
            <person name="Amillis S."/>
            <person name="Uchima C.A."/>
            <person name="Anderluh G."/>
            <person name="Asadollahi M."/>
            <person name="Askin M."/>
            <person name="Barry K."/>
            <person name="Battaglia E."/>
            <person name="Bayram O."/>
            <person name="Benocci T."/>
            <person name="Braus-Stromeyer S.A."/>
            <person name="Caldana C."/>
            <person name="Canovas D."/>
            <person name="Cerqueira G.C."/>
            <person name="Chen F."/>
            <person name="Chen W."/>
            <person name="Choi C."/>
            <person name="Clum A."/>
            <person name="Dos Santos R.A."/>
            <person name="Damasio A.R."/>
            <person name="Diallinas G."/>
            <person name="Emri T."/>
            <person name="Fekete E."/>
            <person name="Flipphi M."/>
            <person name="Freyberg S."/>
            <person name="Gallo A."/>
            <person name="Gournas C."/>
            <person name="Habgood R."/>
            <person name="Hainaut M."/>
            <person name="Harispe M.L."/>
            <person name="Henrissat B."/>
            <person name="Hilden K.S."/>
            <person name="Hope R."/>
            <person name="Hossain A."/>
            <person name="Karabika E."/>
            <person name="Karaffa L."/>
            <person name="Karanyi Z."/>
            <person name="Krasevec N."/>
            <person name="Kuo A."/>
            <person name="Kusch H."/>
            <person name="LaButti K."/>
            <person name="Lagendijk E.L."/>
            <person name="Lapidus A."/>
            <person name="Levasseur A."/>
            <person name="Lindquist E."/>
            <person name="Lipzen A."/>
            <person name="Logrieco A.F."/>
            <person name="MacCabe A."/>
            <person name="Maekelae M.R."/>
            <person name="Malavazi I."/>
            <person name="Melin P."/>
            <person name="Meyer V."/>
            <person name="Mielnichuk N."/>
            <person name="Miskei M."/>
            <person name="Molnar A.P."/>
            <person name="Mule G."/>
            <person name="Ngan C.Y."/>
            <person name="Orejas M."/>
            <person name="Orosz E."/>
            <person name="Ouedraogo J.P."/>
            <person name="Overkamp K.M."/>
            <person name="Park H.-S."/>
            <person name="Perrone G."/>
            <person name="Piumi F."/>
            <person name="Punt P.J."/>
            <person name="Ram A.F."/>
            <person name="Ramon A."/>
            <person name="Rauscher S."/>
            <person name="Record E."/>
            <person name="Riano-Pachon D.M."/>
            <person name="Robert V."/>
            <person name="Roehrig J."/>
            <person name="Ruller R."/>
            <person name="Salamov A."/>
            <person name="Salih N.S."/>
            <person name="Samson R.A."/>
            <person name="Sandor E."/>
            <person name="Sanguinetti M."/>
            <person name="Schuetze T."/>
            <person name="Sepcic K."/>
            <person name="Shelest E."/>
            <person name="Sherlock G."/>
            <person name="Sophianopoulou V."/>
            <person name="Squina F.M."/>
            <person name="Sun H."/>
            <person name="Susca A."/>
            <person name="Todd R.B."/>
            <person name="Tsang A."/>
            <person name="Unkles S.E."/>
            <person name="van de Wiele N."/>
            <person name="van Rossen-Uffink D."/>
            <person name="Oliveira J.V."/>
            <person name="Vesth T.C."/>
            <person name="Visser J."/>
            <person name="Yu J.-H."/>
            <person name="Zhou M."/>
            <person name="Andersen M.R."/>
            <person name="Archer D.B."/>
            <person name="Baker S.E."/>
            <person name="Benoit I."/>
            <person name="Brakhage A.A."/>
            <person name="Braus G.H."/>
            <person name="Fischer R."/>
            <person name="Frisvad J.C."/>
            <person name="Goldman G.H."/>
            <person name="Houbraken J."/>
            <person name="Oakley B."/>
            <person name="Pocsi I."/>
            <person name="Scazzocchio C."/>
            <person name="Seiboth B."/>
            <person name="vanKuyk P.A."/>
            <person name="Wortman J."/>
            <person name="Dyer P.S."/>
            <person name="Grigoriev I.V."/>
        </authorList>
    </citation>
    <scope>NUCLEOTIDE SEQUENCE [LARGE SCALE GENOMIC DNA]</scope>
    <source>
        <strain evidence="7">CBS 134.48</strain>
    </source>
</reference>
<dbReference type="InterPro" id="IPR050416">
    <property type="entry name" value="FAD-linked_Oxidoreductase"/>
</dbReference>
<dbReference type="PANTHER" id="PTHR42973">
    <property type="entry name" value="BINDING OXIDOREDUCTASE, PUTATIVE (AFU_ORTHOLOGUE AFUA_1G17690)-RELATED"/>
    <property type="match status" value="1"/>
</dbReference>
<dbReference type="AlphaFoldDB" id="A0A1L9N7Q5"/>
<dbReference type="SUPFAM" id="SSF56176">
    <property type="entry name" value="FAD-binding/transporter-associated domain-like"/>
    <property type="match status" value="1"/>
</dbReference>
<comment type="similarity">
    <text evidence="1">Belongs to the oxygen-dependent FAD-linked oxidoreductase family.</text>
</comment>
<dbReference type="VEuPathDB" id="FungiDB:ASPTUDRAFT_41276"/>
<evidence type="ECO:0000256" key="3">
    <source>
        <dbReference type="ARBA" id="ARBA00022827"/>
    </source>
</evidence>
<keyword evidence="2" id="KW-0285">Flavoprotein</keyword>
<gene>
    <name evidence="6" type="ORF">ASPTUDRAFT_41276</name>
</gene>
<keyword evidence="3" id="KW-0274">FAD</keyword>
<evidence type="ECO:0000256" key="2">
    <source>
        <dbReference type="ARBA" id="ARBA00022630"/>
    </source>
</evidence>
<protein>
    <recommendedName>
        <fullName evidence="5">FAD-binding PCMH-type domain-containing protein</fullName>
    </recommendedName>
</protein>
<dbReference type="EMBL" id="KV878198">
    <property type="protein sequence ID" value="OJI85134.1"/>
    <property type="molecule type" value="Genomic_DNA"/>
</dbReference>
<dbReference type="Gene3D" id="3.30.465.10">
    <property type="match status" value="2"/>
</dbReference>
<dbReference type="OrthoDB" id="2151789at2759"/>
<dbReference type="Pfam" id="PF08031">
    <property type="entry name" value="BBE"/>
    <property type="match status" value="1"/>
</dbReference>
<evidence type="ECO:0000256" key="4">
    <source>
        <dbReference type="ARBA" id="ARBA00023002"/>
    </source>
</evidence>
<name>A0A1L9N7Q5_ASPTC</name>
<accession>A0A1L9N7Q5</accession>
<proteinExistence type="inferred from homology"/>
<feature type="domain" description="FAD-binding PCMH-type" evidence="5">
    <location>
        <begin position="79"/>
        <end position="250"/>
    </location>
</feature>
<evidence type="ECO:0000313" key="7">
    <source>
        <dbReference type="Proteomes" id="UP000184304"/>
    </source>
</evidence>
<keyword evidence="7" id="KW-1185">Reference proteome</keyword>
<organism evidence="6 7">
    <name type="scientific">Aspergillus tubingensis (strain CBS 134.48)</name>
    <dbReference type="NCBI Taxonomy" id="767770"/>
    <lineage>
        <taxon>Eukaryota</taxon>
        <taxon>Fungi</taxon>
        <taxon>Dikarya</taxon>
        <taxon>Ascomycota</taxon>
        <taxon>Pezizomycotina</taxon>
        <taxon>Eurotiomycetes</taxon>
        <taxon>Eurotiomycetidae</taxon>
        <taxon>Eurotiales</taxon>
        <taxon>Aspergillaceae</taxon>
        <taxon>Aspergillus</taxon>
        <taxon>Aspergillus subgen. Circumdati</taxon>
    </lineage>
</organism>
<sequence length="532" mass="57928">MSCAAVIAAIVQGANVDTSTTPTIEDLLSKYAALSDDEKGSVRASYLAQVFPLFFGENAIFRESDGYDTQRQVPWSINCWLQPLVVVTATSAQEVATALALCRFFNINFSVRGGGHLQNPGFTSNNGGVVISLSKFNHVKLSEDKSTADVGLGLRWLDVYKALDPHGLAVAGGRIPTVGVPGLLLGGGISFQNSQYGVGAMGVTNYEVVLADSSIVNANAQENPDLFWALKGGGPNFGIVTKMDLVTVPTESWAEARVYPPTAYPELAKGLMKYHEAIEVDNKASLVWHATSQAILLVFFYCAPVEKPAAFESFYDIPFLMNFVPPGTRSIYELVQAVASVISPEVLHHEFRTMSSRPCLELYEATEKVRREQQEALSDVEGLVLTNVFQPMSSLAMKQSQKNGGTPLGLEAVGQQCMLPSSWYARETNKTGFLSMADWKHAKDEDRVREAVRKIVDVAEATAKQAGAYLPYRYSNYASRDQDPLSSYGAENVARLKSISAKYDPDGVFQKLQNGGWLLSKVGSQSRSVKLT</sequence>
<evidence type="ECO:0000259" key="5">
    <source>
        <dbReference type="PROSITE" id="PS51387"/>
    </source>
</evidence>
<dbReference type="GO" id="GO:0016491">
    <property type="term" value="F:oxidoreductase activity"/>
    <property type="evidence" value="ECO:0007669"/>
    <property type="project" value="UniProtKB-KW"/>
</dbReference>
<dbReference type="OMA" id="HHEFRTM"/>
<evidence type="ECO:0000313" key="6">
    <source>
        <dbReference type="EMBL" id="OJI85134.1"/>
    </source>
</evidence>
<dbReference type="PANTHER" id="PTHR42973:SF54">
    <property type="entry name" value="FAD-BINDING PCMH-TYPE DOMAIN-CONTAINING PROTEIN"/>
    <property type="match status" value="1"/>
</dbReference>
<dbReference type="Gene3D" id="3.40.462.20">
    <property type="match status" value="1"/>
</dbReference>
<evidence type="ECO:0000256" key="1">
    <source>
        <dbReference type="ARBA" id="ARBA00005466"/>
    </source>
</evidence>
<dbReference type="GO" id="GO:0071949">
    <property type="term" value="F:FAD binding"/>
    <property type="evidence" value="ECO:0007669"/>
    <property type="project" value="InterPro"/>
</dbReference>
<keyword evidence="4" id="KW-0560">Oxidoreductase</keyword>
<dbReference type="Pfam" id="PF01565">
    <property type="entry name" value="FAD_binding_4"/>
    <property type="match status" value="1"/>
</dbReference>
<dbReference type="InterPro" id="IPR006094">
    <property type="entry name" value="Oxid_FAD_bind_N"/>
</dbReference>
<dbReference type="PROSITE" id="PS51387">
    <property type="entry name" value="FAD_PCMH"/>
    <property type="match status" value="1"/>
</dbReference>